<evidence type="ECO:0000313" key="2">
    <source>
        <dbReference type="EMBL" id="KAK0644012.1"/>
    </source>
</evidence>
<dbReference type="PANTHER" id="PTHR24148">
    <property type="entry name" value="ANKYRIN REPEAT DOMAIN-CONTAINING PROTEIN 39 HOMOLOG-RELATED"/>
    <property type="match status" value="1"/>
</dbReference>
<accession>A0AA39Y103</accession>
<feature type="non-terminal residue" evidence="2">
    <location>
        <position position="184"/>
    </location>
</feature>
<evidence type="ECO:0000313" key="3">
    <source>
        <dbReference type="Proteomes" id="UP001174936"/>
    </source>
</evidence>
<dbReference type="AlphaFoldDB" id="A0AA39Y103"/>
<proteinExistence type="predicted"/>
<sequence>MATQSFTYKPLATLSEIRVLQVSPSLDSNAEISATFETESLAPTASPKFDALSYMWGDQTQRASISIDGAPFSVSRHLASTLCTLRDSKRPRRLWVDAICINQADSHERNQQVQLMKTVYQRADAVLIWLNQQVDASNSAIQKLWTIDTTSSIADLGDTPAFWKPLVDVFDDPYWGRVWIQQEI</sequence>
<reference evidence="2" key="1">
    <citation type="submission" date="2023-06" db="EMBL/GenBank/DDBJ databases">
        <title>Genome-scale phylogeny and comparative genomics of the fungal order Sordariales.</title>
        <authorList>
            <consortium name="Lawrence Berkeley National Laboratory"/>
            <person name="Hensen N."/>
            <person name="Bonometti L."/>
            <person name="Westerberg I."/>
            <person name="Brannstrom I.O."/>
            <person name="Guillou S."/>
            <person name="Cros-Aarteil S."/>
            <person name="Calhoun S."/>
            <person name="Haridas S."/>
            <person name="Kuo A."/>
            <person name="Mondo S."/>
            <person name="Pangilinan J."/>
            <person name="Riley R."/>
            <person name="Labutti K."/>
            <person name="Andreopoulos B."/>
            <person name="Lipzen A."/>
            <person name="Chen C."/>
            <person name="Yanf M."/>
            <person name="Daum C."/>
            <person name="Ng V."/>
            <person name="Clum A."/>
            <person name="Steindorff A."/>
            <person name="Ohm R."/>
            <person name="Martin F."/>
            <person name="Silar P."/>
            <person name="Natvig D."/>
            <person name="Lalanne C."/>
            <person name="Gautier V."/>
            <person name="Ament-Velasquez S.L."/>
            <person name="Kruys A."/>
            <person name="Hutchinson M.I."/>
            <person name="Powell A.J."/>
            <person name="Barry K."/>
            <person name="Miller A.N."/>
            <person name="Grigoriev I.V."/>
            <person name="Debuchy R."/>
            <person name="Gladieux P."/>
            <person name="Thoren M.H."/>
            <person name="Johannesson H."/>
        </authorList>
    </citation>
    <scope>NUCLEOTIDE SEQUENCE</scope>
    <source>
        <strain evidence="2">SMH2532-1</strain>
    </source>
</reference>
<organism evidence="2 3">
    <name type="scientific">Cercophora newfieldiana</name>
    <dbReference type="NCBI Taxonomy" id="92897"/>
    <lineage>
        <taxon>Eukaryota</taxon>
        <taxon>Fungi</taxon>
        <taxon>Dikarya</taxon>
        <taxon>Ascomycota</taxon>
        <taxon>Pezizomycotina</taxon>
        <taxon>Sordariomycetes</taxon>
        <taxon>Sordariomycetidae</taxon>
        <taxon>Sordariales</taxon>
        <taxon>Lasiosphaeriaceae</taxon>
        <taxon>Cercophora</taxon>
    </lineage>
</organism>
<evidence type="ECO:0000259" key="1">
    <source>
        <dbReference type="Pfam" id="PF06985"/>
    </source>
</evidence>
<dbReference type="EMBL" id="JAULSV010000005">
    <property type="protein sequence ID" value="KAK0644012.1"/>
    <property type="molecule type" value="Genomic_DNA"/>
</dbReference>
<protein>
    <submittedName>
        <fullName evidence="2">Heterokaryon incompatibility protein-domain-containing protein</fullName>
    </submittedName>
</protein>
<dbReference type="Pfam" id="PF06985">
    <property type="entry name" value="HET"/>
    <property type="match status" value="1"/>
</dbReference>
<name>A0AA39Y103_9PEZI</name>
<keyword evidence="3" id="KW-1185">Reference proteome</keyword>
<dbReference type="PANTHER" id="PTHR24148:SF73">
    <property type="entry name" value="HET DOMAIN PROTEIN (AFU_ORTHOLOGUE AFUA_8G01020)"/>
    <property type="match status" value="1"/>
</dbReference>
<dbReference type="InterPro" id="IPR010730">
    <property type="entry name" value="HET"/>
</dbReference>
<gene>
    <name evidence="2" type="ORF">B0T16DRAFT_331986</name>
</gene>
<comment type="caution">
    <text evidence="2">The sequence shown here is derived from an EMBL/GenBank/DDBJ whole genome shotgun (WGS) entry which is preliminary data.</text>
</comment>
<dbReference type="Proteomes" id="UP001174936">
    <property type="component" value="Unassembled WGS sequence"/>
</dbReference>
<feature type="domain" description="Heterokaryon incompatibility" evidence="1">
    <location>
        <begin position="49"/>
        <end position="183"/>
    </location>
</feature>
<dbReference type="InterPro" id="IPR052895">
    <property type="entry name" value="HetReg/Transcr_Mod"/>
</dbReference>